<dbReference type="Pfam" id="PF00175">
    <property type="entry name" value="NAD_binding_1"/>
    <property type="match status" value="1"/>
</dbReference>
<name>A0A8T3ALK6_DENNO</name>
<dbReference type="InterPro" id="IPR001433">
    <property type="entry name" value="OxRdtase_FAD/NAD-bd"/>
</dbReference>
<dbReference type="Gene3D" id="2.40.30.10">
    <property type="entry name" value="Translation factors"/>
    <property type="match status" value="1"/>
</dbReference>
<feature type="domain" description="FAD-binding FR-type" evidence="1">
    <location>
        <begin position="54"/>
        <end position="163"/>
    </location>
</feature>
<dbReference type="SUPFAM" id="SSF63380">
    <property type="entry name" value="Riboflavin synthase domain-like"/>
    <property type="match status" value="1"/>
</dbReference>
<dbReference type="InterPro" id="IPR017938">
    <property type="entry name" value="Riboflavin_synthase-like_b-brl"/>
</dbReference>
<dbReference type="InterPro" id="IPR039261">
    <property type="entry name" value="FNR_nucleotide-bd"/>
</dbReference>
<organism evidence="2 3">
    <name type="scientific">Dendrobium nobile</name>
    <name type="common">Orchid</name>
    <dbReference type="NCBI Taxonomy" id="94219"/>
    <lineage>
        <taxon>Eukaryota</taxon>
        <taxon>Viridiplantae</taxon>
        <taxon>Streptophyta</taxon>
        <taxon>Embryophyta</taxon>
        <taxon>Tracheophyta</taxon>
        <taxon>Spermatophyta</taxon>
        <taxon>Magnoliopsida</taxon>
        <taxon>Liliopsida</taxon>
        <taxon>Asparagales</taxon>
        <taxon>Orchidaceae</taxon>
        <taxon>Epidendroideae</taxon>
        <taxon>Malaxideae</taxon>
        <taxon>Dendrobiinae</taxon>
        <taxon>Dendrobium</taxon>
    </lineage>
</organism>
<proteinExistence type="predicted"/>
<keyword evidence="3" id="KW-1185">Reference proteome</keyword>
<sequence>MALLTISSAYTPPLPSHALASQLPSPMSPVLSLHRRIVSLAVAAASASVRQDSSTWTPAPLSLVRAASSDSSLFHISVDVSDYPDLVSAHTKAGQYLQLRLPSAAHAKPTFLAIASPPSLAAARGEFEFLVKRVEGSTADLLCCLKSGDVVEMSGVMGRGFEIDRISSTEDAQTIIIFATGSGISPIRSLIESGFSANERPDVRLYYGARNLQRMAYQDRFKNWESSGVKIVPVLSRPDDSWKGERGYVQAVFSRAKQILDASSTAAVLCGHKAMTEEVTSVLMANGVPHDKILKNF</sequence>
<comment type="caution">
    <text evidence="2">The sequence shown here is derived from an EMBL/GenBank/DDBJ whole genome shotgun (WGS) entry which is preliminary data.</text>
</comment>
<dbReference type="SUPFAM" id="SSF52343">
    <property type="entry name" value="Ferredoxin reductase-like, C-terminal NADP-linked domain"/>
    <property type="match status" value="1"/>
</dbReference>
<dbReference type="AlphaFoldDB" id="A0A8T3ALK6"/>
<dbReference type="PANTHER" id="PTHR47215">
    <property type="match status" value="1"/>
</dbReference>
<dbReference type="EMBL" id="JAGYWB010000016">
    <property type="protein sequence ID" value="KAI0497143.1"/>
    <property type="molecule type" value="Genomic_DNA"/>
</dbReference>
<dbReference type="OrthoDB" id="1856718at2759"/>
<dbReference type="PRINTS" id="PR00410">
    <property type="entry name" value="PHEHYDRXLASE"/>
</dbReference>
<gene>
    <name evidence="2" type="ORF">KFK09_023471</name>
</gene>
<accession>A0A8T3ALK6</accession>
<dbReference type="Gene3D" id="3.40.50.80">
    <property type="entry name" value="Nucleotide-binding domain of ferredoxin-NADP reductase (FNR) module"/>
    <property type="match status" value="1"/>
</dbReference>
<dbReference type="PROSITE" id="PS51384">
    <property type="entry name" value="FAD_FR"/>
    <property type="match status" value="1"/>
</dbReference>
<dbReference type="GO" id="GO:0016491">
    <property type="term" value="F:oxidoreductase activity"/>
    <property type="evidence" value="ECO:0007669"/>
    <property type="project" value="InterPro"/>
</dbReference>
<protein>
    <recommendedName>
        <fullName evidence="1">FAD-binding FR-type domain-containing protein</fullName>
    </recommendedName>
</protein>
<dbReference type="InterPro" id="IPR017927">
    <property type="entry name" value="FAD-bd_FR_type"/>
</dbReference>
<dbReference type="PANTHER" id="PTHR47215:SF1">
    <property type="entry name" value="F9L1.8 PROTEIN"/>
    <property type="match status" value="1"/>
</dbReference>
<evidence type="ECO:0000259" key="1">
    <source>
        <dbReference type="PROSITE" id="PS51384"/>
    </source>
</evidence>
<dbReference type="SMR" id="A0A8T3ALK6"/>
<evidence type="ECO:0000313" key="3">
    <source>
        <dbReference type="Proteomes" id="UP000829196"/>
    </source>
</evidence>
<dbReference type="CDD" id="cd00322">
    <property type="entry name" value="FNR_like"/>
    <property type="match status" value="1"/>
</dbReference>
<dbReference type="Proteomes" id="UP000829196">
    <property type="component" value="Unassembled WGS sequence"/>
</dbReference>
<reference evidence="2" key="1">
    <citation type="journal article" date="2022" name="Front. Genet.">
        <title>Chromosome-Scale Assembly of the Dendrobium nobile Genome Provides Insights Into the Molecular Mechanism of the Biosynthesis of the Medicinal Active Ingredient of Dendrobium.</title>
        <authorList>
            <person name="Xu Q."/>
            <person name="Niu S.-C."/>
            <person name="Li K.-L."/>
            <person name="Zheng P.-J."/>
            <person name="Zhang X.-J."/>
            <person name="Jia Y."/>
            <person name="Liu Y."/>
            <person name="Niu Y.-X."/>
            <person name="Yu L.-H."/>
            <person name="Chen D.-F."/>
            <person name="Zhang G.-Q."/>
        </authorList>
    </citation>
    <scope>NUCLEOTIDE SEQUENCE</scope>
    <source>
        <tissue evidence="2">Leaf</tissue>
    </source>
</reference>
<evidence type="ECO:0000313" key="2">
    <source>
        <dbReference type="EMBL" id="KAI0497143.1"/>
    </source>
</evidence>